<dbReference type="GO" id="GO:0005743">
    <property type="term" value="C:mitochondrial inner membrane"/>
    <property type="evidence" value="ECO:0007669"/>
    <property type="project" value="TreeGrafter"/>
</dbReference>
<dbReference type="InterPro" id="IPR007849">
    <property type="entry name" value="ATP10"/>
</dbReference>
<accession>A0AAD5RL36</accession>
<evidence type="ECO:0000313" key="2">
    <source>
        <dbReference type="EMBL" id="KAJ2897272.1"/>
    </source>
</evidence>
<feature type="region of interest" description="Disordered" evidence="1">
    <location>
        <begin position="44"/>
        <end position="63"/>
    </location>
</feature>
<name>A0AAD5RL36_9PEZI</name>
<dbReference type="PANTHER" id="PTHR28106">
    <property type="entry name" value="MITOCHONDRIAL ATPASE COMPLEX SUBUNIT ATP10"/>
    <property type="match status" value="1"/>
</dbReference>
<keyword evidence="3" id="KW-1185">Reference proteome</keyword>
<evidence type="ECO:0000256" key="1">
    <source>
        <dbReference type="SAM" id="MobiDB-lite"/>
    </source>
</evidence>
<protein>
    <recommendedName>
        <fullName evidence="4">Mitochondrial ATPase complex subunit ATP10</fullName>
    </recommendedName>
</protein>
<dbReference type="Proteomes" id="UP001201980">
    <property type="component" value="Unassembled WGS sequence"/>
</dbReference>
<evidence type="ECO:0000313" key="3">
    <source>
        <dbReference type="Proteomes" id="UP001201980"/>
    </source>
</evidence>
<comment type="caution">
    <text evidence="2">The sequence shown here is derived from an EMBL/GenBank/DDBJ whole genome shotgun (WGS) entry which is preliminary data.</text>
</comment>
<dbReference type="EMBL" id="JAKWBI020000284">
    <property type="protein sequence ID" value="KAJ2897272.1"/>
    <property type="molecule type" value="Genomic_DNA"/>
</dbReference>
<dbReference type="Pfam" id="PF05176">
    <property type="entry name" value="ATP-synt_10"/>
    <property type="match status" value="1"/>
</dbReference>
<dbReference type="AlphaFoldDB" id="A0AAD5RL36"/>
<organism evidence="2 3">
    <name type="scientific">Zalerion maritima</name>
    <dbReference type="NCBI Taxonomy" id="339359"/>
    <lineage>
        <taxon>Eukaryota</taxon>
        <taxon>Fungi</taxon>
        <taxon>Dikarya</taxon>
        <taxon>Ascomycota</taxon>
        <taxon>Pezizomycotina</taxon>
        <taxon>Sordariomycetes</taxon>
        <taxon>Lulworthiomycetidae</taxon>
        <taxon>Lulworthiales</taxon>
        <taxon>Lulworthiaceae</taxon>
        <taxon>Zalerion</taxon>
    </lineage>
</organism>
<dbReference type="PANTHER" id="PTHR28106:SF1">
    <property type="entry name" value="MITOCHONDRIAL ATPASE COMPLEX SUBUNIT ATP10"/>
    <property type="match status" value="1"/>
</dbReference>
<reference evidence="2" key="1">
    <citation type="submission" date="2022-07" db="EMBL/GenBank/DDBJ databases">
        <title>Draft genome sequence of Zalerion maritima ATCC 34329, a (micro)plastics degrading marine fungus.</title>
        <authorList>
            <person name="Paco A."/>
            <person name="Goncalves M.F.M."/>
            <person name="Rocha-Santos T.A.P."/>
            <person name="Alves A."/>
        </authorList>
    </citation>
    <scope>NUCLEOTIDE SEQUENCE</scope>
    <source>
        <strain evidence="2">ATCC 34329</strain>
    </source>
</reference>
<gene>
    <name evidence="2" type="ORF">MKZ38_004826</name>
</gene>
<dbReference type="GO" id="GO:0033615">
    <property type="term" value="P:mitochondrial proton-transporting ATP synthase complex assembly"/>
    <property type="evidence" value="ECO:0007669"/>
    <property type="project" value="TreeGrafter"/>
</dbReference>
<sequence length="341" mass="38868">MPPRLSIQNALLIGRQPLICLPCQLRALSTTRLFWFPEDKPKLPHAPPPNAPLGSTSEAHPLQDAPRSYGVKVEEFTPKPLLRPIGMNIPPTEGQNTGVDTRTFMQKKQDYADYQKHMERRKHLTQEFARPYFRDWINLKHYAGKAWIAPPRPFRQDLSLFFPNMYGSTLLKTDKAHRDTTPLLKDKASVVAVYSSMWGERQVDSFVSDKANAELQQIVGKSQGQAQIVRINIEEERLKALLINLFKGSLRHKMGESNWDKYFVVRHGITKDIRESIGLLNGKVGYTYLVDNECRIRWAGSADAHAEEKESLNKSLQRLLKEMGTIPIPPTTSTKVKATKK</sequence>
<proteinExistence type="predicted"/>
<evidence type="ECO:0008006" key="4">
    <source>
        <dbReference type="Google" id="ProtNLM"/>
    </source>
</evidence>